<dbReference type="AlphaFoldDB" id="A0A1W2B9C7"/>
<dbReference type="Proteomes" id="UP000192678">
    <property type="component" value="Unassembled WGS sequence"/>
</dbReference>
<dbReference type="EMBL" id="FWYB01000002">
    <property type="protein sequence ID" value="SMC69587.1"/>
    <property type="molecule type" value="Genomic_DNA"/>
</dbReference>
<dbReference type="PANTHER" id="PTHR33886:SF8">
    <property type="entry name" value="UNSATURATED RHAMNOGALACTURONAN HYDROLASE (EUROFUNG)"/>
    <property type="match status" value="1"/>
</dbReference>
<dbReference type="InterPro" id="IPR052043">
    <property type="entry name" value="PolySaccharide_Degr_Enz"/>
</dbReference>
<dbReference type="InterPro" id="IPR008928">
    <property type="entry name" value="6-hairpin_glycosidase_sf"/>
</dbReference>
<evidence type="ECO:0000313" key="3">
    <source>
        <dbReference type="Proteomes" id="UP000192678"/>
    </source>
</evidence>
<dbReference type="Pfam" id="PF07470">
    <property type="entry name" value="Glyco_hydro_88"/>
    <property type="match status" value="1"/>
</dbReference>
<dbReference type="GO" id="GO:0016787">
    <property type="term" value="F:hydrolase activity"/>
    <property type="evidence" value="ECO:0007669"/>
    <property type="project" value="UniProtKB-KW"/>
</dbReference>
<dbReference type="OrthoDB" id="9807186at2"/>
<sequence>MNKNTILGIVCLASSMTLIENGSLYAQSKDADLKNWPKGTSPREIGTKVAEHFNVTPHTNFNRTTPPKVITYPETCTWYGALTFAKESKNKQLAEKLQKRFEPLFGEEAKMIPVPDHVDYSVFGSVPLELYMQTKDKRYLDMGIAIADKQWGPPEGPRVKPESHEFYNQGYTWQTRLWIDDMFMITALQAQAYRATGDQKYIDRAAKEMVFYLDKLQRPNGLFYHAPDVPYYWGRGDGWMAVGMAELLRSVPKSNPNYDRIMKGYKVMMASLLKYQAEDGMWRQLIDHPESWAETSCTGMFTFAMITGVKNGWLDKEVYGKSARKAWLKVITYINENNDITEVCEGTNKKDSLQYYLDRKRNIGDLHGQAPILWCATALLR</sequence>
<proteinExistence type="predicted"/>
<dbReference type="PANTHER" id="PTHR33886">
    <property type="entry name" value="UNSATURATED RHAMNOGALACTURONAN HYDROLASE (EUROFUNG)"/>
    <property type="match status" value="1"/>
</dbReference>
<dbReference type="SUPFAM" id="SSF48208">
    <property type="entry name" value="Six-hairpin glycosidases"/>
    <property type="match status" value="1"/>
</dbReference>
<name>A0A1W2B9C7_9SPHI</name>
<dbReference type="InterPro" id="IPR012341">
    <property type="entry name" value="6hp_glycosidase-like_sf"/>
</dbReference>
<dbReference type="InterPro" id="IPR010905">
    <property type="entry name" value="Glyco_hydro_88"/>
</dbReference>
<reference evidence="2 3" key="1">
    <citation type="submission" date="2017-04" db="EMBL/GenBank/DDBJ databases">
        <authorList>
            <person name="Afonso C.L."/>
            <person name="Miller P.J."/>
            <person name="Scott M.A."/>
            <person name="Spackman E."/>
            <person name="Goraichik I."/>
            <person name="Dimitrov K.M."/>
            <person name="Suarez D.L."/>
            <person name="Swayne D.E."/>
        </authorList>
    </citation>
    <scope>NUCLEOTIDE SEQUENCE [LARGE SCALE GENOMIC DNA]</scope>
    <source>
        <strain evidence="2 3">DSM 19625</strain>
    </source>
</reference>
<keyword evidence="1 2" id="KW-0378">Hydrolase</keyword>
<keyword evidence="3" id="KW-1185">Reference proteome</keyword>
<protein>
    <submittedName>
        <fullName evidence="2">Rhamnogalacturonyl hydrolase YesR</fullName>
    </submittedName>
</protein>
<dbReference type="GO" id="GO:0005975">
    <property type="term" value="P:carbohydrate metabolic process"/>
    <property type="evidence" value="ECO:0007669"/>
    <property type="project" value="InterPro"/>
</dbReference>
<organism evidence="2 3">
    <name type="scientific">Pedobacter nyackensis</name>
    <dbReference type="NCBI Taxonomy" id="475255"/>
    <lineage>
        <taxon>Bacteria</taxon>
        <taxon>Pseudomonadati</taxon>
        <taxon>Bacteroidota</taxon>
        <taxon>Sphingobacteriia</taxon>
        <taxon>Sphingobacteriales</taxon>
        <taxon>Sphingobacteriaceae</taxon>
        <taxon>Pedobacter</taxon>
    </lineage>
</organism>
<accession>A0A1W2B9C7</accession>
<evidence type="ECO:0000313" key="2">
    <source>
        <dbReference type="EMBL" id="SMC69587.1"/>
    </source>
</evidence>
<dbReference type="STRING" id="475255.SAMN04488101_102223"/>
<dbReference type="RefSeq" id="WP_084287855.1">
    <property type="nucleotide sequence ID" value="NZ_FWYB01000002.1"/>
</dbReference>
<dbReference type="Gene3D" id="1.50.10.10">
    <property type="match status" value="1"/>
</dbReference>
<gene>
    <name evidence="2" type="ORF">SAMN04488101_102223</name>
</gene>
<evidence type="ECO:0000256" key="1">
    <source>
        <dbReference type="ARBA" id="ARBA00022801"/>
    </source>
</evidence>